<dbReference type="EMBL" id="CP106738">
    <property type="protein sequence ID" value="UXX84382.1"/>
    <property type="molecule type" value="Genomic_DNA"/>
</dbReference>
<dbReference type="InterPro" id="IPR010869">
    <property type="entry name" value="DUF1501"/>
</dbReference>
<evidence type="ECO:0000313" key="2">
    <source>
        <dbReference type="EMBL" id="UXX84382.1"/>
    </source>
</evidence>
<dbReference type="PANTHER" id="PTHR43737">
    <property type="entry name" value="BLL7424 PROTEIN"/>
    <property type="match status" value="1"/>
</dbReference>
<dbReference type="InterPro" id="IPR006311">
    <property type="entry name" value="TAT_signal"/>
</dbReference>
<reference evidence="2" key="1">
    <citation type="submission" date="2022-10" db="EMBL/GenBank/DDBJ databases">
        <title>Roseovarius pelagicus sp. nov., isolated from Arctic seawater.</title>
        <authorList>
            <person name="Hong Y.W."/>
            <person name="Hwang C.Y."/>
        </authorList>
    </citation>
    <scope>NUCLEOTIDE SEQUENCE</scope>
    <source>
        <strain evidence="2">HL-MP18</strain>
    </source>
</reference>
<feature type="chain" id="PRO_5045228980" evidence="1">
    <location>
        <begin position="21"/>
        <end position="404"/>
    </location>
</feature>
<sequence length="404" mass="43027">MTLTRRQMLGRSAALGCCLAANPLVTPVTLASAPSDNRLVVIILRGGLDGLDMVQPRGDADFSALRPGMPNAKDLDGFFALHDGLSPLYPLWQEGQLGFAHAVSTPYRDRRSHFDGQDMLEAGTGMEAIGHSRSGWLNRALAHLPGADARTAYAIGRADMLLTRGAAPVANWAPDAALTLSSQAELLLERVMHDDPLFRDATLEAIALSATDLGSTADAATSGDMMNAMSESVRAARKGAQPETIARFAATQLRAETRLAAFSLGGFDTHSRQDRSLLRALGPLATTILTLQAELGAAIWERTTIVAVTEFGRTARLNGSGGTDHGTAGAMLLAGGAVRGGRVITDWPGLAETDLYQRRDLRPTRDLRAHLGWLLAGLYGLNRTTLETEVFPGLDMGADPRLIL</sequence>
<dbReference type="Proteomes" id="UP001064087">
    <property type="component" value="Chromosome"/>
</dbReference>
<dbReference type="PROSITE" id="PS51318">
    <property type="entry name" value="TAT"/>
    <property type="match status" value="1"/>
</dbReference>
<keyword evidence="1" id="KW-0732">Signal</keyword>
<evidence type="ECO:0000313" key="3">
    <source>
        <dbReference type="Proteomes" id="UP001064087"/>
    </source>
</evidence>
<dbReference type="PANTHER" id="PTHR43737:SF1">
    <property type="entry name" value="DUF1501 DOMAIN-CONTAINING PROTEIN"/>
    <property type="match status" value="1"/>
</dbReference>
<dbReference type="RefSeq" id="WP_263048681.1">
    <property type="nucleotide sequence ID" value="NZ_CP106738.1"/>
</dbReference>
<organism evidence="2 3">
    <name type="scientific">Roseovarius pelagicus</name>
    <dbReference type="NCBI Taxonomy" id="2980108"/>
    <lineage>
        <taxon>Bacteria</taxon>
        <taxon>Pseudomonadati</taxon>
        <taxon>Pseudomonadota</taxon>
        <taxon>Alphaproteobacteria</taxon>
        <taxon>Rhodobacterales</taxon>
        <taxon>Roseobacteraceae</taxon>
        <taxon>Roseovarius</taxon>
    </lineage>
</organism>
<name>A0ABY6DDZ7_9RHOB</name>
<keyword evidence="3" id="KW-1185">Reference proteome</keyword>
<dbReference type="Pfam" id="PF07394">
    <property type="entry name" value="DUF1501"/>
    <property type="match status" value="1"/>
</dbReference>
<protein>
    <submittedName>
        <fullName evidence="2">DUF1501 domain-containing protein</fullName>
    </submittedName>
</protein>
<feature type="signal peptide" evidence="1">
    <location>
        <begin position="1"/>
        <end position="20"/>
    </location>
</feature>
<accession>A0ABY6DDZ7</accession>
<gene>
    <name evidence="2" type="ORF">N7U68_06995</name>
</gene>
<proteinExistence type="predicted"/>
<evidence type="ECO:0000256" key="1">
    <source>
        <dbReference type="SAM" id="SignalP"/>
    </source>
</evidence>